<feature type="transmembrane region" description="Helical" evidence="7">
    <location>
        <begin position="223"/>
        <end position="243"/>
    </location>
</feature>
<dbReference type="EMBL" id="JACHMK010000001">
    <property type="protein sequence ID" value="MBB6334167.1"/>
    <property type="molecule type" value="Genomic_DNA"/>
</dbReference>
<dbReference type="Pfam" id="PF00892">
    <property type="entry name" value="EamA"/>
    <property type="match status" value="2"/>
</dbReference>
<keyword evidence="10" id="KW-1185">Reference proteome</keyword>
<evidence type="ECO:0000256" key="5">
    <source>
        <dbReference type="ARBA" id="ARBA00022989"/>
    </source>
</evidence>
<feature type="transmembrane region" description="Helical" evidence="7">
    <location>
        <begin position="250"/>
        <end position="274"/>
    </location>
</feature>
<evidence type="ECO:0000259" key="8">
    <source>
        <dbReference type="Pfam" id="PF00892"/>
    </source>
</evidence>
<feature type="domain" description="EamA" evidence="8">
    <location>
        <begin position="10"/>
        <end position="142"/>
    </location>
</feature>
<organism evidence="9 10">
    <name type="scientific">Schaalia hyovaginalis</name>
    <dbReference type="NCBI Taxonomy" id="29316"/>
    <lineage>
        <taxon>Bacteria</taxon>
        <taxon>Bacillati</taxon>
        <taxon>Actinomycetota</taxon>
        <taxon>Actinomycetes</taxon>
        <taxon>Actinomycetales</taxon>
        <taxon>Actinomycetaceae</taxon>
        <taxon>Schaalia</taxon>
    </lineage>
</organism>
<feature type="transmembrane region" description="Helical" evidence="7">
    <location>
        <begin position="129"/>
        <end position="150"/>
    </location>
</feature>
<dbReference type="Gene3D" id="1.10.3730.20">
    <property type="match status" value="1"/>
</dbReference>
<name>A0A923E4D3_9ACTO</name>
<dbReference type="PANTHER" id="PTHR32322">
    <property type="entry name" value="INNER MEMBRANE TRANSPORTER"/>
    <property type="match status" value="1"/>
</dbReference>
<keyword evidence="6 7" id="KW-0472">Membrane</keyword>
<protein>
    <submittedName>
        <fullName evidence="9">Drug/metabolite transporter (DMT)-like permease</fullName>
    </submittedName>
</protein>
<keyword evidence="3" id="KW-1003">Cell membrane</keyword>
<feature type="transmembrane region" description="Helical" evidence="7">
    <location>
        <begin position="156"/>
        <end position="173"/>
    </location>
</feature>
<dbReference type="InterPro" id="IPR000620">
    <property type="entry name" value="EamA_dom"/>
</dbReference>
<evidence type="ECO:0000256" key="3">
    <source>
        <dbReference type="ARBA" id="ARBA00022475"/>
    </source>
</evidence>
<evidence type="ECO:0000256" key="2">
    <source>
        <dbReference type="ARBA" id="ARBA00007362"/>
    </source>
</evidence>
<dbReference type="Proteomes" id="UP000617426">
    <property type="component" value="Unassembled WGS sequence"/>
</dbReference>
<evidence type="ECO:0000256" key="4">
    <source>
        <dbReference type="ARBA" id="ARBA00022692"/>
    </source>
</evidence>
<feature type="transmembrane region" description="Helical" evidence="7">
    <location>
        <begin position="101"/>
        <end position="120"/>
    </location>
</feature>
<dbReference type="SUPFAM" id="SSF103481">
    <property type="entry name" value="Multidrug resistance efflux transporter EmrE"/>
    <property type="match status" value="2"/>
</dbReference>
<gene>
    <name evidence="9" type="ORF">HD592_000732</name>
</gene>
<evidence type="ECO:0000256" key="6">
    <source>
        <dbReference type="ARBA" id="ARBA00023136"/>
    </source>
</evidence>
<feature type="transmembrane region" description="Helical" evidence="7">
    <location>
        <begin position="280"/>
        <end position="299"/>
    </location>
</feature>
<dbReference type="GO" id="GO:0005886">
    <property type="term" value="C:plasma membrane"/>
    <property type="evidence" value="ECO:0007669"/>
    <property type="project" value="UniProtKB-SubCell"/>
</dbReference>
<feature type="transmembrane region" description="Helical" evidence="7">
    <location>
        <begin position="185"/>
        <end position="203"/>
    </location>
</feature>
<dbReference type="RefSeq" id="WP_184451961.1">
    <property type="nucleotide sequence ID" value="NZ_JACHMK010000001.1"/>
</dbReference>
<evidence type="ECO:0000256" key="1">
    <source>
        <dbReference type="ARBA" id="ARBA00004651"/>
    </source>
</evidence>
<evidence type="ECO:0000256" key="7">
    <source>
        <dbReference type="SAM" id="Phobius"/>
    </source>
</evidence>
<keyword evidence="4 7" id="KW-0812">Transmembrane</keyword>
<comment type="similarity">
    <text evidence="2">Belongs to the EamA transporter family.</text>
</comment>
<dbReference type="PANTHER" id="PTHR32322:SF18">
    <property type="entry name" value="S-ADENOSYLMETHIONINE_S-ADENOSYLHOMOCYSTEINE TRANSPORTER"/>
    <property type="match status" value="1"/>
</dbReference>
<evidence type="ECO:0000313" key="9">
    <source>
        <dbReference type="EMBL" id="MBB6334167.1"/>
    </source>
</evidence>
<accession>A0A923E4D3</accession>
<comment type="caution">
    <text evidence="9">The sequence shown here is derived from an EMBL/GenBank/DDBJ whole genome shotgun (WGS) entry which is preliminary data.</text>
</comment>
<keyword evidence="5 7" id="KW-1133">Transmembrane helix</keyword>
<feature type="transmembrane region" description="Helical" evidence="7">
    <location>
        <begin position="74"/>
        <end position="95"/>
    </location>
</feature>
<reference evidence="9" key="1">
    <citation type="submission" date="2020-08" db="EMBL/GenBank/DDBJ databases">
        <title>Sequencing the genomes of 1000 actinobacteria strains.</title>
        <authorList>
            <person name="Klenk H.-P."/>
        </authorList>
    </citation>
    <scope>NUCLEOTIDE SEQUENCE</scope>
    <source>
        <strain evidence="9">DSM 10695</strain>
    </source>
</reference>
<evidence type="ECO:0000313" key="10">
    <source>
        <dbReference type="Proteomes" id="UP000617426"/>
    </source>
</evidence>
<feature type="domain" description="EamA" evidence="8">
    <location>
        <begin position="155"/>
        <end position="296"/>
    </location>
</feature>
<sequence length="313" mass="32943">MNDDRKRILIGVAAALVCEILFGLSYTFTKNAMKSADEIDLLGWRFLLAFASIVLLRALGLLRTSFRGKDPKPLLLICLLNPFLYFIGETFGIARTSASESGVFLACIPVTAIAASSVILGKRPSQRQVVGIITTLIGVVTAVLATGLQLTFSPSGYAILVLAVLAYSLYSVYVERAREFTGVEITFVMLAGGAASFGTILVVKHLRTGTLSEILTLPFADTGFGAAVVYQGIACSMIAFFAANTAIAKLGVNATSSFVGVSAVVAILAGVAVLGERVTLLQILGMGLILLGVYIANAARPKPFRRAAATVEP</sequence>
<dbReference type="InterPro" id="IPR050638">
    <property type="entry name" value="AA-Vitamin_Transporters"/>
</dbReference>
<proteinExistence type="inferred from homology"/>
<dbReference type="InterPro" id="IPR037185">
    <property type="entry name" value="EmrE-like"/>
</dbReference>
<feature type="transmembrane region" description="Helical" evidence="7">
    <location>
        <begin position="7"/>
        <end position="29"/>
    </location>
</feature>
<comment type="subcellular location">
    <subcellularLocation>
        <location evidence="1">Cell membrane</location>
        <topology evidence="1">Multi-pass membrane protein</topology>
    </subcellularLocation>
</comment>
<dbReference type="AlphaFoldDB" id="A0A923E4D3"/>
<feature type="transmembrane region" description="Helical" evidence="7">
    <location>
        <begin position="41"/>
        <end position="62"/>
    </location>
</feature>